<dbReference type="InterPro" id="IPR018490">
    <property type="entry name" value="cNMP-bd_dom_sf"/>
</dbReference>
<dbReference type="EMBL" id="GG662743">
    <property type="protein sequence ID" value="EAR92663.1"/>
    <property type="molecule type" value="Genomic_DNA"/>
</dbReference>
<gene>
    <name evidence="3" type="ORF">TTHERM_00320070</name>
</gene>
<name>Q237S8_TETTS</name>
<feature type="region of interest" description="Disordered" evidence="1">
    <location>
        <begin position="783"/>
        <end position="827"/>
    </location>
</feature>
<dbReference type="SUPFAM" id="SSF51206">
    <property type="entry name" value="cAMP-binding domain-like"/>
    <property type="match status" value="2"/>
</dbReference>
<evidence type="ECO:0000313" key="3">
    <source>
        <dbReference type="EMBL" id="EAR92663.1"/>
    </source>
</evidence>
<feature type="compositionally biased region" description="Polar residues" evidence="1">
    <location>
        <begin position="806"/>
        <end position="827"/>
    </location>
</feature>
<dbReference type="Proteomes" id="UP000009168">
    <property type="component" value="Unassembled WGS sequence"/>
</dbReference>
<evidence type="ECO:0000259" key="2">
    <source>
        <dbReference type="PROSITE" id="PS50042"/>
    </source>
</evidence>
<dbReference type="HOGENOM" id="CLU_342744_0_0_1"/>
<dbReference type="AlphaFoldDB" id="Q237S8"/>
<feature type="compositionally biased region" description="Basic and acidic residues" evidence="1">
    <location>
        <begin position="783"/>
        <end position="796"/>
    </location>
</feature>
<dbReference type="PROSITE" id="PS50042">
    <property type="entry name" value="CNMP_BINDING_3"/>
    <property type="match status" value="2"/>
</dbReference>
<dbReference type="PROSITE" id="PS00888">
    <property type="entry name" value="CNMP_BINDING_1"/>
    <property type="match status" value="1"/>
</dbReference>
<evidence type="ECO:0000313" key="4">
    <source>
        <dbReference type="Proteomes" id="UP000009168"/>
    </source>
</evidence>
<feature type="compositionally biased region" description="Polar residues" evidence="1">
    <location>
        <begin position="704"/>
        <end position="723"/>
    </location>
</feature>
<evidence type="ECO:0000256" key="1">
    <source>
        <dbReference type="SAM" id="MobiDB-lite"/>
    </source>
</evidence>
<feature type="domain" description="Cyclic nucleotide-binding" evidence="2">
    <location>
        <begin position="179"/>
        <end position="287"/>
    </location>
</feature>
<feature type="compositionally biased region" description="Basic and acidic residues" evidence="1">
    <location>
        <begin position="692"/>
        <end position="702"/>
    </location>
</feature>
<reference evidence="4" key="1">
    <citation type="journal article" date="2006" name="PLoS Biol.">
        <title>Macronuclear genome sequence of the ciliate Tetrahymena thermophila, a model eukaryote.</title>
        <authorList>
            <person name="Eisen J.A."/>
            <person name="Coyne R.S."/>
            <person name="Wu M."/>
            <person name="Wu D."/>
            <person name="Thiagarajan M."/>
            <person name="Wortman J.R."/>
            <person name="Badger J.H."/>
            <person name="Ren Q."/>
            <person name="Amedeo P."/>
            <person name="Jones K.M."/>
            <person name="Tallon L.J."/>
            <person name="Delcher A.L."/>
            <person name="Salzberg S.L."/>
            <person name="Silva J.C."/>
            <person name="Haas B.J."/>
            <person name="Majoros W.H."/>
            <person name="Farzad M."/>
            <person name="Carlton J.M."/>
            <person name="Smith R.K. Jr."/>
            <person name="Garg J."/>
            <person name="Pearlman R.E."/>
            <person name="Karrer K.M."/>
            <person name="Sun L."/>
            <person name="Manning G."/>
            <person name="Elde N.C."/>
            <person name="Turkewitz A.P."/>
            <person name="Asai D.J."/>
            <person name="Wilkes D.E."/>
            <person name="Wang Y."/>
            <person name="Cai H."/>
            <person name="Collins K."/>
            <person name="Stewart B.A."/>
            <person name="Lee S.R."/>
            <person name="Wilamowska K."/>
            <person name="Weinberg Z."/>
            <person name="Ruzzo W.L."/>
            <person name="Wloga D."/>
            <person name="Gaertig J."/>
            <person name="Frankel J."/>
            <person name="Tsao C.-C."/>
            <person name="Gorovsky M.A."/>
            <person name="Keeling P.J."/>
            <person name="Waller R.F."/>
            <person name="Patron N.J."/>
            <person name="Cherry J.M."/>
            <person name="Stover N.A."/>
            <person name="Krieger C.J."/>
            <person name="del Toro C."/>
            <person name="Ryder H.F."/>
            <person name="Williamson S.C."/>
            <person name="Barbeau R.A."/>
            <person name="Hamilton E.P."/>
            <person name="Orias E."/>
        </authorList>
    </citation>
    <scope>NUCLEOTIDE SEQUENCE [LARGE SCALE GENOMIC DNA]</scope>
    <source>
        <strain evidence="4">SB210</strain>
    </source>
</reference>
<feature type="region of interest" description="Disordered" evidence="1">
    <location>
        <begin position="677"/>
        <end position="749"/>
    </location>
</feature>
<dbReference type="GeneID" id="7825084"/>
<feature type="domain" description="Cyclic nucleotide-binding" evidence="2">
    <location>
        <begin position="35"/>
        <end position="73"/>
    </location>
</feature>
<sequence>MSNSFNGCLDNITVQLEEFSFFVKLRNHPKYLHFLSQVAKCIREKHYQQDYQLIEQGEQCDQIFFIIEGNVIIQSEYKILRPLSTSQSQQTFKNANISTITQQINKSRYQTIKKVKLASKYDVVNEENALISRLQSRDNAICQTPCRVFELNFSDFQRIFSSQVNEIRHRMSLFSKYFNLDEIEQSSVLSFCQACKEQQYINGEKLYKVNEKSLGFYFVKQGTIEISLNISSQNQSKSQQVIVDLVSSSEFFGIEDICVSNMYRTYDATVQSEKAKILFIPTQYFDQERSFVNNEIGKMDIYKILMKLSKEKSRKYLQTIEKYKEQFLTQNVSQKLVQRDKSASQRVSIQEILNTESKANLKYRNSLLEQPQTHYQAANDMIMNPSFPFVLPPRPNNNNNSNNNINLNKSLNGNTKSSTSISSVLKLKIRNSSQSTLRSSIHQYIENENKRNRAESWISNQVDEQDNVQTVNTLQNDIKLQIGNEQLPIHSNRGVAQTGSLSGNYKVLFKKYLENKQNKASNQYPSTLNATSQSKEKQFQILNDLDQKIPLLKCQADERCFMISTYNNNIKSLTKSHYEKQELEYGGTLFNNLMVSNFMKCPLNETSNTHQFSETQKFFEKQNPFKVGNKIRVTMASFKSNKTLKQKENFNPTLNQDQNLQNINTQQINEDSFFKMQTSEENSPLKKKYSFSKRDTMTEKRKSLYQQNSFSDQKNRGSFTDNSFIMIDKSGTSENKKSIQKQNPKRRSITPLKQAQIQLQPLNCLKQQQINYKQTQTKIQIENKKQTQTKKDKDSNSDLSLEEYTESSQNTSKTSLSDDSSQIISYS</sequence>
<dbReference type="Pfam" id="PF00027">
    <property type="entry name" value="cNMP_binding"/>
    <property type="match status" value="1"/>
</dbReference>
<dbReference type="CDD" id="cd00038">
    <property type="entry name" value="CAP_ED"/>
    <property type="match status" value="1"/>
</dbReference>
<dbReference type="InterPro" id="IPR014710">
    <property type="entry name" value="RmlC-like_jellyroll"/>
</dbReference>
<keyword evidence="4" id="KW-1185">Reference proteome</keyword>
<dbReference type="RefSeq" id="XP_001012908.1">
    <property type="nucleotide sequence ID" value="XM_001012908.1"/>
</dbReference>
<feature type="compositionally biased region" description="Low complexity" evidence="1">
    <location>
        <begin position="396"/>
        <end position="414"/>
    </location>
</feature>
<dbReference type="InterPro" id="IPR018488">
    <property type="entry name" value="cNMP-bd_CS"/>
</dbReference>
<feature type="region of interest" description="Disordered" evidence="1">
    <location>
        <begin position="394"/>
        <end position="415"/>
    </location>
</feature>
<organism evidence="3 4">
    <name type="scientific">Tetrahymena thermophila (strain SB210)</name>
    <dbReference type="NCBI Taxonomy" id="312017"/>
    <lineage>
        <taxon>Eukaryota</taxon>
        <taxon>Sar</taxon>
        <taxon>Alveolata</taxon>
        <taxon>Ciliophora</taxon>
        <taxon>Intramacronucleata</taxon>
        <taxon>Oligohymenophorea</taxon>
        <taxon>Hymenostomatida</taxon>
        <taxon>Tetrahymenina</taxon>
        <taxon>Tetrahymenidae</taxon>
        <taxon>Tetrahymena</taxon>
    </lineage>
</organism>
<accession>Q237S8</accession>
<dbReference type="KEGG" id="tet:TTHERM_00320070"/>
<dbReference type="Gene3D" id="2.60.120.10">
    <property type="entry name" value="Jelly Rolls"/>
    <property type="match status" value="2"/>
</dbReference>
<proteinExistence type="predicted"/>
<protein>
    <submittedName>
        <fullName evidence="3">Cyclic nucleotide-binding domain protein</fullName>
    </submittedName>
</protein>
<dbReference type="InParanoid" id="Q237S8"/>
<dbReference type="InterPro" id="IPR000595">
    <property type="entry name" value="cNMP-bd_dom"/>
</dbReference>